<keyword evidence="5 8" id="KW-0863">Zinc-finger</keyword>
<feature type="compositionally biased region" description="Basic residues" evidence="9">
    <location>
        <begin position="782"/>
        <end position="792"/>
    </location>
</feature>
<sequence length="1102" mass="123424">MNASALQDKGSRELQDITTENDQAREHATPPRSIAQYLVGFPVTEDPKSSSCTRTERPIINRKISLASSPASKENVSTETSSLTRVMLDRRTSLPALGIDLGRSGPSYGHTVKRSTVAVYGMAREVFDPVTGALALSDVTAEQPISADLHKEQFRSPVLNSSQWTANQRRNTDENKNESSTDVSSPLSASTPFIRPKATSNFGRQTHNKLIFHQNHLSQSVSSLNFRPPSLSKNQTIGRFNSTSVRRPKNIMSRAATLNLQSRSHNAETLKNEDLVLSKTEEPVTGESENSQELDRDDGRFEENISDLLERVRKKRLIIRELIETERRYLAVLEKIDQHYLKPIQRSQRREDSSYNLRNSRYSAAFVRMPSTSSPPIVQPAPSGHILPQKEILSISTTADIFSNFSAILSLAREFLSILEEIGNKSRVFDPDLEYTTNLEFADDHTQKEMISKRNREILATSEELMVGKILSPLWPFFKLYTVFTANFAVSQSRLHTHSTKPSPNPEFVKLLSDCSKRGIDSGLGLSNMLLAIIQRVPRYELLITDLIKNSSQQFDPDYPHLLSSKRMLSYVARRLETAMKDQEERTKILDVQRSMEGLNFPLVIPTRKLVKVGLLQKLGRKGDLRDRIFFLFNDCLIYAGLLNYYSNEALDTWIRWLTVKPTPLSKTNSHSSYSMPVQSPFKNSSSLLGTFGYGEENRTRLVFCLKMDLDDVNVVGTAGGMGENQKGFQILSSAKSFVVYAESTEVKEDWITALREAKHDMLGNRGTLFLTDSNTNNQPQRRPRSNQRHAHSSSPPLRVESWVSFGSSDGTGSSALADGSEPGISSPTSSGPIGNDRTIDEGLNHNSAPGMTSSLSSNLTSSMMSLFKLKTLVNRGLFTSGLPDSNQFNLQGQALQGQQDRNTPMAQGSLDDNFLFVAENYSAPVWVPDNKASRCMACQERFSLLRRRHHCRLCGCVFCATCSCRSFIIAHPDEIDRYARSCEACYKSVFIIPQSTNNNDNLKNQQITIKQRPWLLTNRPHDDLDLIVSEQRNKKAYFATHRHRQSLPLALDSTVCKQLCGIQTDHRSSLISSTTVEEEVVVSPIENLNGIITGTSSQTKV</sequence>
<dbReference type="InterPro" id="IPR011011">
    <property type="entry name" value="Znf_FYVE_PHD"/>
</dbReference>
<evidence type="ECO:0000256" key="9">
    <source>
        <dbReference type="SAM" id="MobiDB-lite"/>
    </source>
</evidence>
<dbReference type="Gene3D" id="2.30.29.30">
    <property type="entry name" value="Pleckstrin-homology domain (PH domain)/Phosphotyrosine-binding domain (PTB)"/>
    <property type="match status" value="1"/>
</dbReference>
<reference evidence="13" key="1">
    <citation type="submission" date="2013-11" db="EMBL/GenBank/DDBJ databases">
        <title>Genome sequence of the fusiform rust pathogen reveals effectors for host alternation and coevolution with pine.</title>
        <authorList>
            <consortium name="DOE Joint Genome Institute"/>
            <person name="Smith K."/>
            <person name="Pendleton A."/>
            <person name="Kubisiak T."/>
            <person name="Anderson C."/>
            <person name="Salamov A."/>
            <person name="Aerts A."/>
            <person name="Riley R."/>
            <person name="Clum A."/>
            <person name="Lindquist E."/>
            <person name="Ence D."/>
            <person name="Campbell M."/>
            <person name="Kronenberg Z."/>
            <person name="Feau N."/>
            <person name="Dhillon B."/>
            <person name="Hamelin R."/>
            <person name="Burleigh J."/>
            <person name="Smith J."/>
            <person name="Yandell M."/>
            <person name="Nelson C."/>
            <person name="Grigoriev I."/>
            <person name="Davis J."/>
        </authorList>
    </citation>
    <scope>NUCLEOTIDE SEQUENCE</scope>
    <source>
        <strain evidence="13">G11</strain>
    </source>
</reference>
<dbReference type="GO" id="GO:0005085">
    <property type="term" value="F:guanyl-nucleotide exchange factor activity"/>
    <property type="evidence" value="ECO:0007669"/>
    <property type="project" value="UniProtKB-KW"/>
</dbReference>
<feature type="compositionally biased region" description="Low complexity" evidence="9">
    <location>
        <begin position="820"/>
        <end position="835"/>
    </location>
</feature>
<dbReference type="AlphaFoldDB" id="A0A9P6NHL9"/>
<feature type="region of interest" description="Disordered" evidence="9">
    <location>
        <begin position="158"/>
        <end position="200"/>
    </location>
</feature>
<proteinExistence type="predicted"/>
<feature type="compositionally biased region" description="Polar residues" evidence="9">
    <location>
        <begin position="158"/>
        <end position="169"/>
    </location>
</feature>
<dbReference type="PANTHER" id="PTHR12673">
    <property type="entry name" value="FACIOGENITAL DYSPLASIA PROTEIN"/>
    <property type="match status" value="1"/>
</dbReference>
<dbReference type="PANTHER" id="PTHR12673:SF270">
    <property type="entry name" value="FYVE-TYPE DOMAIN-CONTAINING PROTEIN"/>
    <property type="match status" value="1"/>
</dbReference>
<dbReference type="PROSITE" id="PS50003">
    <property type="entry name" value="PH_DOMAIN"/>
    <property type="match status" value="1"/>
</dbReference>
<dbReference type="EMBL" id="MU167311">
    <property type="protein sequence ID" value="KAG0143761.1"/>
    <property type="molecule type" value="Genomic_DNA"/>
</dbReference>
<evidence type="ECO:0000256" key="7">
    <source>
        <dbReference type="ARBA" id="ARBA00023212"/>
    </source>
</evidence>
<dbReference type="InterPro" id="IPR017455">
    <property type="entry name" value="Znf_FYVE-rel"/>
</dbReference>
<dbReference type="InterPro" id="IPR011993">
    <property type="entry name" value="PH-like_dom_sf"/>
</dbReference>
<dbReference type="Gene3D" id="1.20.900.10">
    <property type="entry name" value="Dbl homology (DH) domain"/>
    <property type="match status" value="1"/>
</dbReference>
<dbReference type="SUPFAM" id="SSF57903">
    <property type="entry name" value="FYVE/PHD zinc finger"/>
    <property type="match status" value="1"/>
</dbReference>
<feature type="domain" description="DH" evidence="11">
    <location>
        <begin position="314"/>
        <end position="579"/>
    </location>
</feature>
<dbReference type="PROSITE" id="PS50010">
    <property type="entry name" value="DH_2"/>
    <property type="match status" value="1"/>
</dbReference>
<feature type="domain" description="FYVE-type" evidence="12">
    <location>
        <begin position="930"/>
        <end position="991"/>
    </location>
</feature>
<keyword evidence="2" id="KW-0963">Cytoplasm</keyword>
<keyword evidence="3" id="KW-0344">Guanine-nucleotide releasing factor</keyword>
<evidence type="ECO:0000256" key="2">
    <source>
        <dbReference type="ARBA" id="ARBA00022490"/>
    </source>
</evidence>
<comment type="subcellular location">
    <subcellularLocation>
        <location evidence="1">Cytoplasm</location>
        <location evidence="1">Cytoskeleton</location>
    </subcellularLocation>
</comment>
<feature type="compositionally biased region" description="Polar residues" evidence="9">
    <location>
        <begin position="180"/>
        <end position="191"/>
    </location>
</feature>
<protein>
    <submittedName>
        <fullName evidence="13">Uncharacterized protein</fullName>
    </submittedName>
</protein>
<dbReference type="SMART" id="SM00233">
    <property type="entry name" value="PH"/>
    <property type="match status" value="1"/>
</dbReference>
<keyword evidence="14" id="KW-1185">Reference proteome</keyword>
<dbReference type="InterPro" id="IPR000219">
    <property type="entry name" value="DH_dom"/>
</dbReference>
<evidence type="ECO:0000256" key="8">
    <source>
        <dbReference type="PROSITE-ProRule" id="PRU00091"/>
    </source>
</evidence>
<evidence type="ECO:0000259" key="11">
    <source>
        <dbReference type="PROSITE" id="PS50010"/>
    </source>
</evidence>
<dbReference type="GO" id="GO:0005856">
    <property type="term" value="C:cytoskeleton"/>
    <property type="evidence" value="ECO:0007669"/>
    <property type="project" value="UniProtKB-SubCell"/>
</dbReference>
<keyword evidence="4" id="KW-0479">Metal-binding</keyword>
<dbReference type="SMART" id="SM00325">
    <property type="entry name" value="RhoGEF"/>
    <property type="match status" value="1"/>
</dbReference>
<name>A0A9P6NHL9_9BASI</name>
<evidence type="ECO:0000256" key="5">
    <source>
        <dbReference type="ARBA" id="ARBA00022771"/>
    </source>
</evidence>
<evidence type="ECO:0000313" key="13">
    <source>
        <dbReference type="EMBL" id="KAG0143761.1"/>
    </source>
</evidence>
<feature type="domain" description="PH" evidence="10">
    <location>
        <begin position="609"/>
        <end position="760"/>
    </location>
</feature>
<comment type="caution">
    <text evidence="13">The sequence shown here is derived from an EMBL/GenBank/DDBJ whole genome shotgun (WGS) entry which is preliminary data.</text>
</comment>
<feature type="region of interest" description="Disordered" evidence="9">
    <location>
        <begin position="278"/>
        <end position="298"/>
    </location>
</feature>
<feature type="compositionally biased region" description="Basic and acidic residues" evidence="9">
    <location>
        <begin position="170"/>
        <end position="179"/>
    </location>
</feature>
<dbReference type="SUPFAM" id="SSF48065">
    <property type="entry name" value="DBL homology domain (DH-domain)"/>
    <property type="match status" value="1"/>
</dbReference>
<keyword evidence="7" id="KW-0206">Cytoskeleton</keyword>
<dbReference type="PROSITE" id="PS50178">
    <property type="entry name" value="ZF_FYVE"/>
    <property type="match status" value="1"/>
</dbReference>
<feature type="region of interest" description="Disordered" evidence="9">
    <location>
        <begin position="1"/>
        <end position="31"/>
    </location>
</feature>
<dbReference type="Pfam" id="PF00621">
    <property type="entry name" value="RhoGEF"/>
    <property type="match status" value="1"/>
</dbReference>
<feature type="region of interest" description="Disordered" evidence="9">
    <location>
        <begin position="767"/>
        <end position="856"/>
    </location>
</feature>
<evidence type="ECO:0000256" key="4">
    <source>
        <dbReference type="ARBA" id="ARBA00022723"/>
    </source>
</evidence>
<accession>A0A9P6NHL9</accession>
<evidence type="ECO:0000256" key="1">
    <source>
        <dbReference type="ARBA" id="ARBA00004245"/>
    </source>
</evidence>
<dbReference type="InterPro" id="IPR013083">
    <property type="entry name" value="Znf_RING/FYVE/PHD"/>
</dbReference>
<evidence type="ECO:0000256" key="6">
    <source>
        <dbReference type="ARBA" id="ARBA00022833"/>
    </source>
</evidence>
<dbReference type="SUPFAM" id="SSF50729">
    <property type="entry name" value="PH domain-like"/>
    <property type="match status" value="1"/>
</dbReference>
<keyword evidence="6" id="KW-0862">Zinc</keyword>
<dbReference type="InterPro" id="IPR051092">
    <property type="entry name" value="FYVE_RhoGEF_PH"/>
</dbReference>
<evidence type="ECO:0000259" key="10">
    <source>
        <dbReference type="PROSITE" id="PS50003"/>
    </source>
</evidence>
<dbReference type="Gene3D" id="3.30.40.10">
    <property type="entry name" value="Zinc/RING finger domain, C3HC4 (zinc finger)"/>
    <property type="match status" value="1"/>
</dbReference>
<feature type="compositionally biased region" description="Polar residues" evidence="9">
    <location>
        <begin position="805"/>
        <end position="815"/>
    </location>
</feature>
<dbReference type="InterPro" id="IPR000306">
    <property type="entry name" value="Znf_FYVE"/>
</dbReference>
<dbReference type="GO" id="GO:0005737">
    <property type="term" value="C:cytoplasm"/>
    <property type="evidence" value="ECO:0007669"/>
    <property type="project" value="TreeGrafter"/>
</dbReference>
<evidence type="ECO:0000259" key="12">
    <source>
        <dbReference type="PROSITE" id="PS50178"/>
    </source>
</evidence>
<organism evidence="13 14">
    <name type="scientific">Cronartium quercuum f. sp. fusiforme G11</name>
    <dbReference type="NCBI Taxonomy" id="708437"/>
    <lineage>
        <taxon>Eukaryota</taxon>
        <taxon>Fungi</taxon>
        <taxon>Dikarya</taxon>
        <taxon>Basidiomycota</taxon>
        <taxon>Pucciniomycotina</taxon>
        <taxon>Pucciniomycetes</taxon>
        <taxon>Pucciniales</taxon>
        <taxon>Coleosporiaceae</taxon>
        <taxon>Cronartium</taxon>
    </lineage>
</organism>
<dbReference type="OrthoDB" id="660555at2759"/>
<dbReference type="Pfam" id="PF01363">
    <property type="entry name" value="FYVE"/>
    <property type="match status" value="1"/>
</dbReference>
<gene>
    <name evidence="13" type="ORF">CROQUDRAFT_95907</name>
</gene>
<dbReference type="Proteomes" id="UP000886653">
    <property type="component" value="Unassembled WGS sequence"/>
</dbReference>
<dbReference type="GO" id="GO:0008270">
    <property type="term" value="F:zinc ion binding"/>
    <property type="evidence" value="ECO:0007669"/>
    <property type="project" value="UniProtKB-KW"/>
</dbReference>
<evidence type="ECO:0000313" key="14">
    <source>
        <dbReference type="Proteomes" id="UP000886653"/>
    </source>
</evidence>
<dbReference type="InterPro" id="IPR035899">
    <property type="entry name" value="DBL_dom_sf"/>
</dbReference>
<evidence type="ECO:0000256" key="3">
    <source>
        <dbReference type="ARBA" id="ARBA00022658"/>
    </source>
</evidence>
<dbReference type="InterPro" id="IPR001849">
    <property type="entry name" value="PH_domain"/>
</dbReference>
<dbReference type="SMART" id="SM00064">
    <property type="entry name" value="FYVE"/>
    <property type="match status" value="1"/>
</dbReference>